<name>A0ABT6FR64_9FLAO</name>
<dbReference type="EMBL" id="JAPMUA010000002">
    <property type="protein sequence ID" value="MDG3585762.1"/>
    <property type="molecule type" value="Genomic_DNA"/>
</dbReference>
<dbReference type="RefSeq" id="WP_277898982.1">
    <property type="nucleotide sequence ID" value="NZ_JAPMUA010000002.1"/>
</dbReference>
<proteinExistence type="predicted"/>
<gene>
    <name evidence="1" type="ORF">OSR52_07760</name>
</gene>
<organism evidence="1 2">
    <name type="scientific">Galbibacter pacificus</name>
    <dbReference type="NCBI Taxonomy" id="2996052"/>
    <lineage>
        <taxon>Bacteria</taxon>
        <taxon>Pseudomonadati</taxon>
        <taxon>Bacteroidota</taxon>
        <taxon>Flavobacteriia</taxon>
        <taxon>Flavobacteriales</taxon>
        <taxon>Flavobacteriaceae</taxon>
        <taxon>Galbibacter</taxon>
    </lineage>
</organism>
<evidence type="ECO:0000313" key="2">
    <source>
        <dbReference type="Proteomes" id="UP001153642"/>
    </source>
</evidence>
<reference evidence="1" key="1">
    <citation type="submission" date="2022-11" db="EMBL/GenBank/DDBJ databases">
        <title>High-quality draft genome sequence of Galbibacter sp. strain CMA-7.</title>
        <authorList>
            <person name="Wei L."/>
            <person name="Dong C."/>
            <person name="Shao Z."/>
        </authorList>
    </citation>
    <scope>NUCLEOTIDE SEQUENCE</scope>
    <source>
        <strain evidence="1">CMA-7</strain>
    </source>
</reference>
<sequence>MKKFLMKLNTILKKNYCNKNYCDAQLKLNEIKNKLEIKYNMKYNELVNVELINEDK</sequence>
<comment type="caution">
    <text evidence="1">The sequence shown here is derived from an EMBL/GenBank/DDBJ whole genome shotgun (WGS) entry which is preliminary data.</text>
</comment>
<accession>A0ABT6FR64</accession>
<protein>
    <submittedName>
        <fullName evidence="1">Uncharacterized protein</fullName>
    </submittedName>
</protein>
<keyword evidence="2" id="KW-1185">Reference proteome</keyword>
<dbReference type="Proteomes" id="UP001153642">
    <property type="component" value="Unassembled WGS sequence"/>
</dbReference>
<evidence type="ECO:0000313" key="1">
    <source>
        <dbReference type="EMBL" id="MDG3585762.1"/>
    </source>
</evidence>